<dbReference type="InterPro" id="IPR050793">
    <property type="entry name" value="CMP-NeuNAc_synthase"/>
</dbReference>
<sequence>MKPLVIIPARGGSKGVPGKNLKPLNGKPLILYSTELARQLFDDSMICVSTDDIAIKNLVEQSGLAIPFTRPAHLATDTSSSYDVLLHAVSYYEELGTDFDSVLLLQPTSPVRVKQHILDVIALLDTTPQAEMVVSVKESKENPYFNLFEENDGGFLEKSKHGDYVRRQDCPKVYAYNGSIYLIRITALKKRPLSQFQNISKYVMEDIYNADIDTPQDWMLTEYNLSVLNGKNYGK</sequence>
<keyword evidence="1" id="KW-0808">Transferase</keyword>
<gene>
    <name evidence="1" type="ORF">IDJ75_13160</name>
</gene>
<comment type="caution">
    <text evidence="1">The sequence shown here is derived from an EMBL/GenBank/DDBJ whole genome shotgun (WGS) entry which is preliminary data.</text>
</comment>
<dbReference type="CDD" id="cd02513">
    <property type="entry name" value="CMP-NeuAc_Synthase"/>
    <property type="match status" value="1"/>
</dbReference>
<dbReference type="GO" id="GO:0016779">
    <property type="term" value="F:nucleotidyltransferase activity"/>
    <property type="evidence" value="ECO:0007669"/>
    <property type="project" value="UniProtKB-KW"/>
</dbReference>
<dbReference type="SUPFAM" id="SSF53448">
    <property type="entry name" value="Nucleotide-diphospho-sugar transferases"/>
    <property type="match status" value="1"/>
</dbReference>
<dbReference type="InterPro" id="IPR003329">
    <property type="entry name" value="Cytidylyl_trans"/>
</dbReference>
<evidence type="ECO:0000313" key="1">
    <source>
        <dbReference type="EMBL" id="MBD1386228.1"/>
    </source>
</evidence>
<dbReference type="Pfam" id="PF02348">
    <property type="entry name" value="CTP_transf_3"/>
    <property type="match status" value="1"/>
</dbReference>
<dbReference type="Proteomes" id="UP000618754">
    <property type="component" value="Unassembled WGS sequence"/>
</dbReference>
<reference evidence="1 2" key="1">
    <citation type="submission" date="2020-09" db="EMBL/GenBank/DDBJ databases">
        <title>Novel species of Mucilaginibacter isolated from a glacier on the Tibetan Plateau.</title>
        <authorList>
            <person name="Liu Q."/>
            <person name="Xin Y.-H."/>
        </authorList>
    </citation>
    <scope>NUCLEOTIDE SEQUENCE [LARGE SCALE GENOMIC DNA]</scope>
    <source>
        <strain evidence="1 2">CGMCC 1.13878</strain>
    </source>
</reference>
<evidence type="ECO:0000313" key="2">
    <source>
        <dbReference type="Proteomes" id="UP000618754"/>
    </source>
</evidence>
<accession>A0ABR7X6M3</accession>
<dbReference type="Gene3D" id="3.90.550.10">
    <property type="entry name" value="Spore Coat Polysaccharide Biosynthesis Protein SpsA, Chain A"/>
    <property type="match status" value="1"/>
</dbReference>
<protein>
    <submittedName>
        <fullName evidence="1">Acylneuraminate cytidylyltransferase family protein</fullName>
    </submittedName>
</protein>
<dbReference type="PANTHER" id="PTHR21485:SF6">
    <property type="entry name" value="N-ACYLNEURAMINATE CYTIDYLYLTRANSFERASE-RELATED"/>
    <property type="match status" value="1"/>
</dbReference>
<dbReference type="EMBL" id="JACWMW010000002">
    <property type="protein sequence ID" value="MBD1386228.1"/>
    <property type="molecule type" value="Genomic_DNA"/>
</dbReference>
<keyword evidence="1" id="KW-0548">Nucleotidyltransferase</keyword>
<keyword evidence="2" id="KW-1185">Reference proteome</keyword>
<dbReference type="InterPro" id="IPR029044">
    <property type="entry name" value="Nucleotide-diphossugar_trans"/>
</dbReference>
<proteinExistence type="predicted"/>
<dbReference type="RefSeq" id="WP_191176042.1">
    <property type="nucleotide sequence ID" value="NZ_JACWMW010000002.1"/>
</dbReference>
<organism evidence="1 2">
    <name type="scientific">Mucilaginibacter rigui</name>
    <dbReference type="NCBI Taxonomy" id="534635"/>
    <lineage>
        <taxon>Bacteria</taxon>
        <taxon>Pseudomonadati</taxon>
        <taxon>Bacteroidota</taxon>
        <taxon>Sphingobacteriia</taxon>
        <taxon>Sphingobacteriales</taxon>
        <taxon>Sphingobacteriaceae</taxon>
        <taxon>Mucilaginibacter</taxon>
    </lineage>
</organism>
<dbReference type="PANTHER" id="PTHR21485">
    <property type="entry name" value="HAD SUPERFAMILY MEMBERS CMAS AND KDSC"/>
    <property type="match status" value="1"/>
</dbReference>
<name>A0ABR7X6M3_9SPHI</name>